<feature type="transmembrane region" description="Helical" evidence="1">
    <location>
        <begin position="175"/>
        <end position="197"/>
    </location>
</feature>
<name>A0ABV2M0P5_9FIRM</name>
<dbReference type="PANTHER" id="PTHR35804:SF1">
    <property type="entry name" value="LYSINE EXPORTER LYSO"/>
    <property type="match status" value="1"/>
</dbReference>
<evidence type="ECO:0000313" key="2">
    <source>
        <dbReference type="EMBL" id="MET3750024.1"/>
    </source>
</evidence>
<proteinExistence type="predicted"/>
<sequence length="199" mass="21300">MIVLFTLLALVLGLFCGLSGFNPTPVSFLSQHSDMILYILMFSVGISIGMHNGILKKIRQYHLKILIIPLGITVGSVIGGLICAVILGISPAEGAAVASGMGWYSLAGVTISRLGGAELGSIAFMSNLMREFFSFFLIPIIASRLNNYTCIAPAAATSEDTTLPVLLKYTNEETVVLAVLNGILCSFFVPILITFFFNI</sequence>
<dbReference type="RefSeq" id="WP_173752595.1">
    <property type="nucleotide sequence ID" value="NZ_BAABXP010000008.1"/>
</dbReference>
<evidence type="ECO:0000256" key="1">
    <source>
        <dbReference type="SAM" id="Phobius"/>
    </source>
</evidence>
<keyword evidence="1" id="KW-1133">Transmembrane helix</keyword>
<dbReference type="Pfam" id="PF03956">
    <property type="entry name" value="Lys_export"/>
    <property type="match status" value="1"/>
</dbReference>
<keyword evidence="3" id="KW-1185">Reference proteome</keyword>
<dbReference type="InterPro" id="IPR005642">
    <property type="entry name" value="LysO"/>
</dbReference>
<organism evidence="2 3">
    <name type="scientific">Blautia caecimuris</name>
    <dbReference type="NCBI Taxonomy" id="1796615"/>
    <lineage>
        <taxon>Bacteria</taxon>
        <taxon>Bacillati</taxon>
        <taxon>Bacillota</taxon>
        <taxon>Clostridia</taxon>
        <taxon>Lachnospirales</taxon>
        <taxon>Lachnospiraceae</taxon>
        <taxon>Blautia</taxon>
    </lineage>
</organism>
<feature type="transmembrane region" description="Helical" evidence="1">
    <location>
        <begin position="66"/>
        <end position="89"/>
    </location>
</feature>
<dbReference type="Proteomes" id="UP001549106">
    <property type="component" value="Unassembled WGS sequence"/>
</dbReference>
<accession>A0ABV2M0P5</accession>
<gene>
    <name evidence="2" type="ORF">ABID24_001259</name>
</gene>
<dbReference type="PANTHER" id="PTHR35804">
    <property type="entry name" value="LYSINE EXPORTER LYSO"/>
    <property type="match status" value="1"/>
</dbReference>
<keyword evidence="1" id="KW-0812">Transmembrane</keyword>
<dbReference type="EMBL" id="JBEPMJ010000007">
    <property type="protein sequence ID" value="MET3750024.1"/>
    <property type="molecule type" value="Genomic_DNA"/>
</dbReference>
<reference evidence="2 3" key="1">
    <citation type="submission" date="2024-06" db="EMBL/GenBank/DDBJ databases">
        <title>Genomic Encyclopedia of Type Strains, Phase IV (KMG-IV): sequencing the most valuable type-strain genomes for metagenomic binning, comparative biology and taxonomic classification.</title>
        <authorList>
            <person name="Goeker M."/>
        </authorList>
    </citation>
    <scope>NUCLEOTIDE SEQUENCE [LARGE SCALE GENOMIC DNA]</scope>
    <source>
        <strain evidence="2 3">DSM 29492</strain>
    </source>
</reference>
<comment type="caution">
    <text evidence="2">The sequence shown here is derived from an EMBL/GenBank/DDBJ whole genome shotgun (WGS) entry which is preliminary data.</text>
</comment>
<evidence type="ECO:0000313" key="3">
    <source>
        <dbReference type="Proteomes" id="UP001549106"/>
    </source>
</evidence>
<keyword evidence="1" id="KW-0472">Membrane</keyword>
<feature type="transmembrane region" description="Helical" evidence="1">
    <location>
        <begin position="132"/>
        <end position="155"/>
    </location>
</feature>
<protein>
    <submittedName>
        <fullName evidence="2">Uncharacterized membrane protein YbjE (DUF340 family)</fullName>
    </submittedName>
</protein>
<feature type="transmembrane region" description="Helical" evidence="1">
    <location>
        <begin position="35"/>
        <end position="54"/>
    </location>
</feature>
<feature type="transmembrane region" description="Helical" evidence="1">
    <location>
        <begin position="101"/>
        <end position="125"/>
    </location>
</feature>